<dbReference type="PROSITE" id="PS00845">
    <property type="entry name" value="CAP_GLY_1"/>
    <property type="match status" value="1"/>
</dbReference>
<dbReference type="InterPro" id="IPR025875">
    <property type="entry name" value="Leu-rich_rpt_4"/>
</dbReference>
<dbReference type="PANTHER" id="PTHR45973">
    <property type="entry name" value="PROTEIN PHOSPHATASE 1 REGULATORY SUBUNIT SDS22-RELATED"/>
    <property type="match status" value="1"/>
</dbReference>
<dbReference type="PANTHER" id="PTHR45973:SF35">
    <property type="entry name" value="LEUCINE-RICH REPEAT-CONTAINING PROTEIN 43"/>
    <property type="match status" value="1"/>
</dbReference>
<proteinExistence type="predicted"/>
<reference evidence="7" key="1">
    <citation type="submission" date="2021-02" db="EMBL/GenBank/DDBJ databases">
        <authorList>
            <person name="Nowell W R."/>
        </authorList>
    </citation>
    <scope>NUCLEOTIDE SEQUENCE</scope>
</reference>
<dbReference type="Proteomes" id="UP000681722">
    <property type="component" value="Unassembled WGS sequence"/>
</dbReference>
<gene>
    <name evidence="7" type="ORF">GPM918_LOCUS5881</name>
    <name evidence="8" type="ORF">SRO942_LOCUS5881</name>
</gene>
<dbReference type="EMBL" id="CAJOBC010000875">
    <property type="protein sequence ID" value="CAF3634883.1"/>
    <property type="molecule type" value="Genomic_DNA"/>
</dbReference>
<dbReference type="InterPro" id="IPR001611">
    <property type="entry name" value="Leu-rich_rpt"/>
</dbReference>
<comment type="caution">
    <text evidence="7">The sequence shown here is derived from an EMBL/GenBank/DDBJ whole genome shotgun (WGS) entry which is preliminary data.</text>
</comment>
<sequence>MCEVGCRVLVDGRYFARVLYVGTVDGKQGVWYGIDWEDWIGKGKHNGTFEGRSYFKAKHDTSGSFVRKERLYFGQSFMQAVFQQYIKPFFKDDESVKLATTINQTDDSHLDENDEISYDFLGKHFESHMRQLNDIERIDLSNQYINSFSQSVITSDIHDSLQSMHELDIRKNLLNNWSEIWLILIRFRSQITIFNCSNCRLDLTSTDEKFERIEELMLIDQDNDWYAFEPVLVSFPGLKRLYLDLNRITYLTENVEQLLSNLRVLSLSGNKITEWEHVNYLGKLQHLEEIGLNDCYIKDIQIPIKISTQSSANHEKSSLFPSLKYLYLSNNLLSTWTSINELNKLPQLISLSVLRNPIYDSNLNGITIESSKQYIIARLDTLKYLNRAIIPSDERRGAEIDYMKKYSTDYFQNNEQFHIEHPRYQKLIQKYGAPDPPMSSKHQSLADKPGLCIKSQLLTLTFLYENDQKERKVPGAMTIAKLKAFIKRLYPQLNGGETNLRLKACTKETDLKHQEILEHDYRELTFYALDNGHTILIEKI</sequence>
<evidence type="ECO:0000256" key="4">
    <source>
        <dbReference type="ARBA" id="ARBA00023186"/>
    </source>
</evidence>
<keyword evidence="9" id="KW-1185">Reference proteome</keyword>
<dbReference type="InterPro" id="IPR029071">
    <property type="entry name" value="Ubiquitin-like_domsf"/>
</dbReference>
<protein>
    <recommendedName>
        <fullName evidence="1">Tubulin-specific chaperone E</fullName>
    </recommendedName>
    <alternativeName>
        <fullName evidence="5">Tubulin-folding cofactor E</fullName>
    </alternativeName>
</protein>
<keyword evidence="4" id="KW-0143">Chaperone</keyword>
<name>A0A813W569_9BILA</name>
<dbReference type="OrthoDB" id="5273213at2759"/>
<dbReference type="SUPFAM" id="SSF54236">
    <property type="entry name" value="Ubiquitin-like"/>
    <property type="match status" value="1"/>
</dbReference>
<evidence type="ECO:0000313" key="8">
    <source>
        <dbReference type="EMBL" id="CAF3634883.1"/>
    </source>
</evidence>
<evidence type="ECO:0000256" key="1">
    <source>
        <dbReference type="ARBA" id="ARBA00015004"/>
    </source>
</evidence>
<dbReference type="Gene3D" id="3.80.10.10">
    <property type="entry name" value="Ribonuclease Inhibitor"/>
    <property type="match status" value="2"/>
</dbReference>
<feature type="domain" description="CAP-Gly" evidence="6">
    <location>
        <begin position="22"/>
        <end position="67"/>
    </location>
</feature>
<dbReference type="AlphaFoldDB" id="A0A813W569"/>
<evidence type="ECO:0000313" key="9">
    <source>
        <dbReference type="Proteomes" id="UP000663829"/>
    </source>
</evidence>
<dbReference type="InterPro" id="IPR003591">
    <property type="entry name" value="Leu-rich_rpt_typical-subtyp"/>
</dbReference>
<dbReference type="Gene3D" id="3.10.20.90">
    <property type="entry name" value="Phosphatidylinositol 3-kinase Catalytic Subunit, Chain A, domain 1"/>
    <property type="match status" value="1"/>
</dbReference>
<keyword evidence="2" id="KW-0433">Leucine-rich repeat</keyword>
<dbReference type="InterPro" id="IPR032675">
    <property type="entry name" value="LRR_dom_sf"/>
</dbReference>
<dbReference type="Gene3D" id="2.30.30.190">
    <property type="entry name" value="CAP Gly-rich-like domain"/>
    <property type="match status" value="1"/>
</dbReference>
<dbReference type="SMART" id="SM00365">
    <property type="entry name" value="LRR_SD22"/>
    <property type="match status" value="3"/>
</dbReference>
<evidence type="ECO:0000256" key="3">
    <source>
        <dbReference type="ARBA" id="ARBA00022737"/>
    </source>
</evidence>
<accession>A0A813W569</accession>
<dbReference type="SUPFAM" id="SSF74924">
    <property type="entry name" value="Cap-Gly domain"/>
    <property type="match status" value="1"/>
</dbReference>
<dbReference type="Proteomes" id="UP000663829">
    <property type="component" value="Unassembled WGS sequence"/>
</dbReference>
<dbReference type="EMBL" id="CAJNOQ010000875">
    <property type="protein sequence ID" value="CAF0847245.1"/>
    <property type="molecule type" value="Genomic_DNA"/>
</dbReference>
<dbReference type="Pfam" id="PF01302">
    <property type="entry name" value="CAP_GLY"/>
    <property type="match status" value="1"/>
</dbReference>
<dbReference type="Pfam" id="PF12799">
    <property type="entry name" value="LRR_4"/>
    <property type="match status" value="1"/>
</dbReference>
<dbReference type="SMART" id="SM00369">
    <property type="entry name" value="LRR_TYP"/>
    <property type="match status" value="3"/>
</dbReference>
<dbReference type="SMART" id="SM01052">
    <property type="entry name" value="CAP_GLY"/>
    <property type="match status" value="1"/>
</dbReference>
<keyword evidence="3" id="KW-0677">Repeat</keyword>
<evidence type="ECO:0000256" key="2">
    <source>
        <dbReference type="ARBA" id="ARBA00022614"/>
    </source>
</evidence>
<dbReference type="PROSITE" id="PS50245">
    <property type="entry name" value="CAP_GLY_2"/>
    <property type="match status" value="1"/>
</dbReference>
<organism evidence="7 9">
    <name type="scientific">Didymodactylos carnosus</name>
    <dbReference type="NCBI Taxonomy" id="1234261"/>
    <lineage>
        <taxon>Eukaryota</taxon>
        <taxon>Metazoa</taxon>
        <taxon>Spiralia</taxon>
        <taxon>Gnathifera</taxon>
        <taxon>Rotifera</taxon>
        <taxon>Eurotatoria</taxon>
        <taxon>Bdelloidea</taxon>
        <taxon>Philodinida</taxon>
        <taxon>Philodinidae</taxon>
        <taxon>Didymodactylos</taxon>
    </lineage>
</organism>
<dbReference type="InterPro" id="IPR036859">
    <property type="entry name" value="CAP-Gly_dom_sf"/>
</dbReference>
<evidence type="ECO:0000313" key="7">
    <source>
        <dbReference type="EMBL" id="CAF0847245.1"/>
    </source>
</evidence>
<dbReference type="InterPro" id="IPR050576">
    <property type="entry name" value="Cilia_flagella_integrity"/>
</dbReference>
<evidence type="ECO:0000259" key="6">
    <source>
        <dbReference type="PROSITE" id="PS50245"/>
    </source>
</evidence>
<dbReference type="SUPFAM" id="SSF52047">
    <property type="entry name" value="RNI-like"/>
    <property type="match status" value="1"/>
</dbReference>
<dbReference type="InterPro" id="IPR000938">
    <property type="entry name" value="CAP-Gly_domain"/>
</dbReference>
<evidence type="ECO:0000256" key="5">
    <source>
        <dbReference type="ARBA" id="ARBA00030180"/>
    </source>
</evidence>
<dbReference type="PROSITE" id="PS51450">
    <property type="entry name" value="LRR"/>
    <property type="match status" value="2"/>
</dbReference>